<dbReference type="Pfam" id="PF00005">
    <property type="entry name" value="ABC_tran"/>
    <property type="match status" value="1"/>
</dbReference>
<protein>
    <submittedName>
        <fullName evidence="2">P-loop containing nucleoside triphosphate hydrolase protein</fullName>
    </submittedName>
</protein>
<keyword evidence="3" id="KW-1185">Reference proteome</keyword>
<organism evidence="2 3">
    <name type="scientific">Achaetomium macrosporum</name>
    <dbReference type="NCBI Taxonomy" id="79813"/>
    <lineage>
        <taxon>Eukaryota</taxon>
        <taxon>Fungi</taxon>
        <taxon>Dikarya</taxon>
        <taxon>Ascomycota</taxon>
        <taxon>Pezizomycotina</taxon>
        <taxon>Sordariomycetes</taxon>
        <taxon>Sordariomycetidae</taxon>
        <taxon>Sordariales</taxon>
        <taxon>Chaetomiaceae</taxon>
        <taxon>Achaetomium</taxon>
    </lineage>
</organism>
<dbReference type="PANTHER" id="PTHR43394">
    <property type="entry name" value="ATP-DEPENDENT PERMEASE MDL1, MITOCHONDRIAL"/>
    <property type="match status" value="1"/>
</dbReference>
<dbReference type="GO" id="GO:0016887">
    <property type="term" value="F:ATP hydrolysis activity"/>
    <property type="evidence" value="ECO:0007669"/>
    <property type="project" value="InterPro"/>
</dbReference>
<evidence type="ECO:0000313" key="2">
    <source>
        <dbReference type="EMBL" id="KAK4236089.1"/>
    </source>
</evidence>
<comment type="caution">
    <text evidence="2">The sequence shown here is derived from an EMBL/GenBank/DDBJ whole genome shotgun (WGS) entry which is preliminary data.</text>
</comment>
<reference evidence="2" key="2">
    <citation type="submission" date="2023-05" db="EMBL/GenBank/DDBJ databases">
        <authorList>
            <consortium name="Lawrence Berkeley National Laboratory"/>
            <person name="Steindorff A."/>
            <person name="Hensen N."/>
            <person name="Bonometti L."/>
            <person name="Westerberg I."/>
            <person name="Brannstrom I.O."/>
            <person name="Guillou S."/>
            <person name="Cros-Aarteil S."/>
            <person name="Calhoun S."/>
            <person name="Haridas S."/>
            <person name="Kuo A."/>
            <person name="Mondo S."/>
            <person name="Pangilinan J."/>
            <person name="Riley R."/>
            <person name="Labutti K."/>
            <person name="Andreopoulos B."/>
            <person name="Lipzen A."/>
            <person name="Chen C."/>
            <person name="Yanf M."/>
            <person name="Daum C."/>
            <person name="Ng V."/>
            <person name="Clum A."/>
            <person name="Ohm R."/>
            <person name="Martin F."/>
            <person name="Silar P."/>
            <person name="Natvig D."/>
            <person name="Lalanne C."/>
            <person name="Gautier V."/>
            <person name="Ament-Velasquez S.L."/>
            <person name="Kruys A."/>
            <person name="Hutchinson M.I."/>
            <person name="Powell A.J."/>
            <person name="Barry K."/>
            <person name="Miller A.N."/>
            <person name="Grigoriev I.V."/>
            <person name="Debuchy R."/>
            <person name="Gladieux P."/>
            <person name="Thoren M.H."/>
            <person name="Johannesson H."/>
        </authorList>
    </citation>
    <scope>NUCLEOTIDE SEQUENCE</scope>
    <source>
        <strain evidence="2">CBS 532.94</strain>
    </source>
</reference>
<dbReference type="InterPro" id="IPR039421">
    <property type="entry name" value="Type_1_exporter"/>
</dbReference>
<dbReference type="InterPro" id="IPR027417">
    <property type="entry name" value="P-loop_NTPase"/>
</dbReference>
<dbReference type="Gene3D" id="3.40.50.300">
    <property type="entry name" value="P-loop containing nucleotide triphosphate hydrolases"/>
    <property type="match status" value="1"/>
</dbReference>
<gene>
    <name evidence="2" type="ORF">C8A03DRAFT_36036</name>
</gene>
<dbReference type="AlphaFoldDB" id="A0AAN7HCL1"/>
<name>A0AAN7HCL1_9PEZI</name>
<evidence type="ECO:0000259" key="1">
    <source>
        <dbReference type="Pfam" id="PF00005"/>
    </source>
</evidence>
<evidence type="ECO:0000313" key="3">
    <source>
        <dbReference type="Proteomes" id="UP001303760"/>
    </source>
</evidence>
<dbReference type="EMBL" id="MU860215">
    <property type="protein sequence ID" value="KAK4236089.1"/>
    <property type="molecule type" value="Genomic_DNA"/>
</dbReference>
<accession>A0AAN7HCL1</accession>
<dbReference type="SUPFAM" id="SSF52540">
    <property type="entry name" value="P-loop containing nucleoside triphosphate hydrolases"/>
    <property type="match status" value="1"/>
</dbReference>
<proteinExistence type="predicted"/>
<keyword evidence="2" id="KW-0378">Hydrolase</keyword>
<dbReference type="InterPro" id="IPR003439">
    <property type="entry name" value="ABC_transporter-like_ATP-bd"/>
</dbReference>
<reference evidence="2" key="1">
    <citation type="journal article" date="2023" name="Mol. Phylogenet. Evol.">
        <title>Genome-scale phylogeny and comparative genomics of the fungal order Sordariales.</title>
        <authorList>
            <person name="Hensen N."/>
            <person name="Bonometti L."/>
            <person name="Westerberg I."/>
            <person name="Brannstrom I.O."/>
            <person name="Guillou S."/>
            <person name="Cros-Aarteil S."/>
            <person name="Calhoun S."/>
            <person name="Haridas S."/>
            <person name="Kuo A."/>
            <person name="Mondo S."/>
            <person name="Pangilinan J."/>
            <person name="Riley R."/>
            <person name="LaButti K."/>
            <person name="Andreopoulos B."/>
            <person name="Lipzen A."/>
            <person name="Chen C."/>
            <person name="Yan M."/>
            <person name="Daum C."/>
            <person name="Ng V."/>
            <person name="Clum A."/>
            <person name="Steindorff A."/>
            <person name="Ohm R.A."/>
            <person name="Martin F."/>
            <person name="Silar P."/>
            <person name="Natvig D.O."/>
            <person name="Lalanne C."/>
            <person name="Gautier V."/>
            <person name="Ament-Velasquez S.L."/>
            <person name="Kruys A."/>
            <person name="Hutchinson M.I."/>
            <person name="Powell A.J."/>
            <person name="Barry K."/>
            <person name="Miller A.N."/>
            <person name="Grigoriev I.V."/>
            <person name="Debuchy R."/>
            <person name="Gladieux P."/>
            <person name="Hiltunen Thoren M."/>
            <person name="Johannesson H."/>
        </authorList>
    </citation>
    <scope>NUCLEOTIDE SEQUENCE</scope>
    <source>
        <strain evidence="2">CBS 532.94</strain>
    </source>
</reference>
<sequence length="137" mass="15032">MSDDAIEAAFGRVGLWGRACGGTGACLNTELVASEWSQGEMQLLALARALLVPSKILVLDEAASSVDDKTETIMQGVIDTEWRQRTAISVLHRFAHIRQFDRVAVLSWGRLVECDTPQALLGRQSAFRELYHAFNAG</sequence>
<feature type="domain" description="ABC transporter" evidence="1">
    <location>
        <begin position="33"/>
        <end position="63"/>
    </location>
</feature>
<dbReference type="Proteomes" id="UP001303760">
    <property type="component" value="Unassembled WGS sequence"/>
</dbReference>
<dbReference type="GO" id="GO:0005524">
    <property type="term" value="F:ATP binding"/>
    <property type="evidence" value="ECO:0007669"/>
    <property type="project" value="InterPro"/>
</dbReference>